<feature type="domain" description="Mechanosensitive ion channel MscS C-terminal" evidence="9">
    <location>
        <begin position="182"/>
        <end position="264"/>
    </location>
</feature>
<evidence type="ECO:0000313" key="12">
    <source>
        <dbReference type="Proteomes" id="UP000004095"/>
    </source>
</evidence>
<dbReference type="Gene3D" id="1.10.287.1260">
    <property type="match status" value="1"/>
</dbReference>
<dbReference type="Pfam" id="PF00924">
    <property type="entry name" value="MS_channel_2nd"/>
    <property type="match status" value="1"/>
</dbReference>
<dbReference type="eggNOG" id="COG0668">
    <property type="taxonomic scope" value="Bacteria"/>
</dbReference>
<dbReference type="GO" id="GO:0005886">
    <property type="term" value="C:plasma membrane"/>
    <property type="evidence" value="ECO:0007669"/>
    <property type="project" value="UniProtKB-SubCell"/>
</dbReference>
<dbReference type="SUPFAM" id="SSF82861">
    <property type="entry name" value="Mechanosensitive channel protein MscS (YggB), transmembrane region"/>
    <property type="match status" value="1"/>
</dbReference>
<reference evidence="11 12" key="1">
    <citation type="submission" date="2007-01" db="EMBL/GenBank/DDBJ databases">
        <authorList>
            <person name="Haygood M."/>
            <person name="Podell S."/>
            <person name="Anderson C."/>
            <person name="Hopkinson B."/>
            <person name="Roe K."/>
            <person name="Barbeau K."/>
            <person name="Gaasterland T."/>
            <person name="Ferriera S."/>
            <person name="Johnson J."/>
            <person name="Kravitz S."/>
            <person name="Beeson K."/>
            <person name="Sutton G."/>
            <person name="Rogers Y.-H."/>
            <person name="Friedman R."/>
            <person name="Frazier M."/>
            <person name="Venter J.C."/>
        </authorList>
    </citation>
    <scope>NUCLEOTIDE SEQUENCE [LARGE SCALE GENOMIC DNA]</scope>
    <source>
        <strain evidence="11 12">ATCC 23134</strain>
    </source>
</reference>
<dbReference type="PANTHER" id="PTHR30221">
    <property type="entry name" value="SMALL-CONDUCTANCE MECHANOSENSITIVE CHANNEL"/>
    <property type="match status" value="1"/>
</dbReference>
<dbReference type="PANTHER" id="PTHR30221:SF1">
    <property type="entry name" value="SMALL-CONDUCTANCE MECHANOSENSITIVE CHANNEL"/>
    <property type="match status" value="1"/>
</dbReference>
<comment type="subcellular location">
    <subcellularLocation>
        <location evidence="1">Cell membrane</location>
        <topology evidence="1">Multi-pass membrane protein</topology>
    </subcellularLocation>
</comment>
<evidence type="ECO:0000256" key="3">
    <source>
        <dbReference type="ARBA" id="ARBA00022475"/>
    </source>
</evidence>
<dbReference type="SUPFAM" id="SSF82689">
    <property type="entry name" value="Mechanosensitive channel protein MscS (YggB), C-terminal domain"/>
    <property type="match status" value="1"/>
</dbReference>
<proteinExistence type="inferred from homology"/>
<evidence type="ECO:0000256" key="5">
    <source>
        <dbReference type="ARBA" id="ARBA00022989"/>
    </source>
</evidence>
<protein>
    <submittedName>
        <fullName evidence="11">Mechanosensitive ion channel family protein</fullName>
    </submittedName>
</protein>
<keyword evidence="6 7" id="KW-0472">Membrane</keyword>
<feature type="domain" description="Mechanosensitive ion channel MscS" evidence="8">
    <location>
        <begin position="110"/>
        <end position="175"/>
    </location>
</feature>
<feature type="transmembrane region" description="Helical" evidence="7">
    <location>
        <begin position="20"/>
        <end position="41"/>
    </location>
</feature>
<dbReference type="GO" id="GO:0008381">
    <property type="term" value="F:mechanosensitive monoatomic ion channel activity"/>
    <property type="evidence" value="ECO:0007669"/>
    <property type="project" value="InterPro"/>
</dbReference>
<keyword evidence="5 7" id="KW-1133">Transmembrane helix</keyword>
<dbReference type="AlphaFoldDB" id="A1ZSL2"/>
<evidence type="ECO:0000256" key="2">
    <source>
        <dbReference type="ARBA" id="ARBA00008017"/>
    </source>
</evidence>
<dbReference type="Pfam" id="PF05552">
    <property type="entry name" value="MS_channel_1st_1"/>
    <property type="match status" value="1"/>
</dbReference>
<keyword evidence="3" id="KW-1003">Cell membrane</keyword>
<dbReference type="InterPro" id="IPR006685">
    <property type="entry name" value="MscS_channel_2nd"/>
</dbReference>
<evidence type="ECO:0000256" key="4">
    <source>
        <dbReference type="ARBA" id="ARBA00022692"/>
    </source>
</evidence>
<gene>
    <name evidence="11" type="ORF">M23134_06119</name>
</gene>
<feature type="transmembrane region" description="Helical" evidence="7">
    <location>
        <begin position="93"/>
        <end position="123"/>
    </location>
</feature>
<dbReference type="InterPro" id="IPR011066">
    <property type="entry name" value="MscS_channel_C_sf"/>
</dbReference>
<dbReference type="Pfam" id="PF21088">
    <property type="entry name" value="MS_channel_1st"/>
    <property type="match status" value="1"/>
</dbReference>
<dbReference type="InterPro" id="IPR045275">
    <property type="entry name" value="MscS_archaea/bacteria_type"/>
</dbReference>
<evidence type="ECO:0000259" key="10">
    <source>
        <dbReference type="Pfam" id="PF21088"/>
    </source>
</evidence>
<comment type="caution">
    <text evidence="11">The sequence shown here is derived from an EMBL/GenBank/DDBJ whole genome shotgun (WGS) entry which is preliminary data.</text>
</comment>
<feature type="transmembrane region" description="Helical" evidence="7">
    <location>
        <begin position="61"/>
        <end position="87"/>
    </location>
</feature>
<dbReference type="InterPro" id="IPR023408">
    <property type="entry name" value="MscS_beta-dom_sf"/>
</dbReference>
<dbReference type="InterPro" id="IPR049142">
    <property type="entry name" value="MS_channel_1st"/>
</dbReference>
<name>A1ZSL2_MICM2</name>
<evidence type="ECO:0000256" key="1">
    <source>
        <dbReference type="ARBA" id="ARBA00004651"/>
    </source>
</evidence>
<dbReference type="InterPro" id="IPR011014">
    <property type="entry name" value="MscS_channel_TM-2"/>
</dbReference>
<keyword evidence="12" id="KW-1185">Reference proteome</keyword>
<dbReference type="RefSeq" id="WP_002700573.1">
    <property type="nucleotide sequence ID" value="NZ_AAWS01000032.1"/>
</dbReference>
<dbReference type="Pfam" id="PF21082">
    <property type="entry name" value="MS_channel_3rd"/>
    <property type="match status" value="1"/>
</dbReference>
<dbReference type="EMBL" id="AAWS01000032">
    <property type="protein sequence ID" value="EAY26592.1"/>
    <property type="molecule type" value="Genomic_DNA"/>
</dbReference>
<dbReference type="InterPro" id="IPR010920">
    <property type="entry name" value="LSM_dom_sf"/>
</dbReference>
<sequence>MLFAKIFNIDKIADMITTQVITYGPKVLLAIITFIVGRWIIKKLLKVATNAMAKSNIEQSLSSFLKSLINVGLNALLIVSVASMVGIETTSFVAILGAAGLAVGLALQGSLSNFAGGVLILVFKPFKVGDLIETQGHFGEVQKILIFYTVITTLEGKSVILPNSNVTNGAITNHSENGKIRVEVVAGVAYGADLRKAKKVLEEMLEKETLVMKEPAPSVSVIALADSSVNLTIRPWCKPEDYWTVFFDVTEKAKLTLDQHDIEIPFPQQDVYIKQHTQG</sequence>
<evidence type="ECO:0000313" key="11">
    <source>
        <dbReference type="EMBL" id="EAY26592.1"/>
    </source>
</evidence>
<dbReference type="InterPro" id="IPR049278">
    <property type="entry name" value="MS_channel_C"/>
</dbReference>
<evidence type="ECO:0000259" key="8">
    <source>
        <dbReference type="Pfam" id="PF00924"/>
    </source>
</evidence>
<accession>A1ZSL2</accession>
<feature type="domain" description="Mechanosensitive ion channel transmembrane helices 2/3" evidence="10">
    <location>
        <begin position="68"/>
        <end position="108"/>
    </location>
</feature>
<dbReference type="InterPro" id="IPR008910">
    <property type="entry name" value="MSC_TM_helix"/>
</dbReference>
<evidence type="ECO:0000256" key="6">
    <source>
        <dbReference type="ARBA" id="ARBA00023136"/>
    </source>
</evidence>
<dbReference type="Gene3D" id="3.30.70.100">
    <property type="match status" value="1"/>
</dbReference>
<dbReference type="SUPFAM" id="SSF50182">
    <property type="entry name" value="Sm-like ribonucleoproteins"/>
    <property type="match status" value="1"/>
</dbReference>
<keyword evidence="4 7" id="KW-0812">Transmembrane</keyword>
<dbReference type="Gene3D" id="2.30.30.60">
    <property type="match status" value="1"/>
</dbReference>
<evidence type="ECO:0000259" key="9">
    <source>
        <dbReference type="Pfam" id="PF21082"/>
    </source>
</evidence>
<evidence type="ECO:0000256" key="7">
    <source>
        <dbReference type="SAM" id="Phobius"/>
    </source>
</evidence>
<comment type="similarity">
    <text evidence="2">Belongs to the MscS (TC 1.A.23) family.</text>
</comment>
<dbReference type="Proteomes" id="UP000004095">
    <property type="component" value="Unassembled WGS sequence"/>
</dbReference>
<organism evidence="11 12">
    <name type="scientific">Microscilla marina ATCC 23134</name>
    <dbReference type="NCBI Taxonomy" id="313606"/>
    <lineage>
        <taxon>Bacteria</taxon>
        <taxon>Pseudomonadati</taxon>
        <taxon>Bacteroidota</taxon>
        <taxon>Cytophagia</taxon>
        <taxon>Cytophagales</taxon>
        <taxon>Microscillaceae</taxon>
        <taxon>Microscilla</taxon>
    </lineage>
</organism>